<dbReference type="GO" id="GO:0005524">
    <property type="term" value="F:ATP binding"/>
    <property type="evidence" value="ECO:0007669"/>
    <property type="project" value="UniProtKB-UniRule"/>
</dbReference>
<dbReference type="InterPro" id="IPR027417">
    <property type="entry name" value="P-loop_NTPase"/>
</dbReference>
<dbReference type="Pfam" id="PF17854">
    <property type="entry name" value="FtsK_alpha"/>
    <property type="match status" value="1"/>
</dbReference>
<evidence type="ECO:0000256" key="13">
    <source>
        <dbReference type="ARBA" id="ARBA00025923"/>
    </source>
</evidence>
<dbReference type="InterPro" id="IPR025199">
    <property type="entry name" value="FtsK_4TM"/>
</dbReference>
<dbReference type="AlphaFoldDB" id="A0A1H5WA11"/>
<accession>A0A1H5WA11</accession>
<evidence type="ECO:0000256" key="9">
    <source>
        <dbReference type="ARBA" id="ARBA00022989"/>
    </source>
</evidence>
<keyword evidence="5 17" id="KW-0812">Transmembrane</keyword>
<dbReference type="Gene3D" id="1.10.10.10">
    <property type="entry name" value="Winged helix-like DNA-binding domain superfamily/Winged helix DNA-binding domain"/>
    <property type="match status" value="1"/>
</dbReference>
<dbReference type="PANTHER" id="PTHR22683:SF41">
    <property type="entry name" value="DNA TRANSLOCASE FTSK"/>
    <property type="match status" value="1"/>
</dbReference>
<feature type="region of interest" description="Disordered" evidence="16">
    <location>
        <begin position="829"/>
        <end position="851"/>
    </location>
</feature>
<comment type="subcellular location">
    <subcellularLocation>
        <location evidence="1">Cell membrane</location>
        <topology evidence="1">Multi-pass membrane protein</topology>
    </subcellularLocation>
</comment>
<feature type="transmembrane region" description="Helical" evidence="17">
    <location>
        <begin position="148"/>
        <end position="171"/>
    </location>
</feature>
<feature type="compositionally biased region" description="Basic and acidic residues" evidence="16">
    <location>
        <begin position="832"/>
        <end position="841"/>
    </location>
</feature>
<protein>
    <submittedName>
        <fullName evidence="19">DNA segregation ATPase FtsK/SpoIIIE, S-DNA-T family</fullName>
    </submittedName>
</protein>
<evidence type="ECO:0000256" key="14">
    <source>
        <dbReference type="PROSITE-ProRule" id="PRU00289"/>
    </source>
</evidence>
<name>A0A1H5WA11_9BACT</name>
<dbReference type="InterPro" id="IPR018541">
    <property type="entry name" value="Ftsk_gamma"/>
</dbReference>
<feature type="transmembrane region" description="Helical" evidence="17">
    <location>
        <begin position="108"/>
        <end position="128"/>
    </location>
</feature>
<keyword evidence="10" id="KW-0238">DNA-binding</keyword>
<dbReference type="Pfam" id="PF01580">
    <property type="entry name" value="FtsK_SpoIIIE"/>
    <property type="match status" value="1"/>
</dbReference>
<dbReference type="SUPFAM" id="SSF46785">
    <property type="entry name" value="Winged helix' DNA-binding domain"/>
    <property type="match status" value="1"/>
</dbReference>
<feature type="transmembrane region" description="Helical" evidence="17">
    <location>
        <begin position="20"/>
        <end position="38"/>
    </location>
</feature>
<keyword evidence="15" id="KW-0175">Coiled coil</keyword>
<dbReference type="CDD" id="cd01127">
    <property type="entry name" value="TrwB_TraG_TraD_VirD4"/>
    <property type="match status" value="1"/>
</dbReference>
<evidence type="ECO:0000313" key="19">
    <source>
        <dbReference type="EMBL" id="SEF96031.1"/>
    </source>
</evidence>
<evidence type="ECO:0000256" key="10">
    <source>
        <dbReference type="ARBA" id="ARBA00023125"/>
    </source>
</evidence>
<keyword evidence="6 14" id="KW-0547">Nucleotide-binding</keyword>
<evidence type="ECO:0000256" key="15">
    <source>
        <dbReference type="SAM" id="Coils"/>
    </source>
</evidence>
<dbReference type="Pfam" id="PF09397">
    <property type="entry name" value="FtsK_gamma"/>
    <property type="match status" value="1"/>
</dbReference>
<dbReference type="OrthoDB" id="9807790at2"/>
<dbReference type="GO" id="GO:0005886">
    <property type="term" value="C:plasma membrane"/>
    <property type="evidence" value="ECO:0007669"/>
    <property type="project" value="UniProtKB-SubCell"/>
</dbReference>
<dbReference type="Proteomes" id="UP000236728">
    <property type="component" value="Unassembled WGS sequence"/>
</dbReference>
<dbReference type="GO" id="GO:0003677">
    <property type="term" value="F:DNA binding"/>
    <property type="evidence" value="ECO:0007669"/>
    <property type="project" value="UniProtKB-KW"/>
</dbReference>
<evidence type="ECO:0000259" key="18">
    <source>
        <dbReference type="PROSITE" id="PS50901"/>
    </source>
</evidence>
<organism evidence="19 20">
    <name type="scientific">Bryocella elongata</name>
    <dbReference type="NCBI Taxonomy" id="863522"/>
    <lineage>
        <taxon>Bacteria</taxon>
        <taxon>Pseudomonadati</taxon>
        <taxon>Acidobacteriota</taxon>
        <taxon>Terriglobia</taxon>
        <taxon>Terriglobales</taxon>
        <taxon>Acidobacteriaceae</taxon>
        <taxon>Bryocella</taxon>
    </lineage>
</organism>
<keyword evidence="7" id="KW-0159">Chromosome partition</keyword>
<dbReference type="InterPro" id="IPR003593">
    <property type="entry name" value="AAA+_ATPase"/>
</dbReference>
<keyword evidence="4" id="KW-0132">Cell division</keyword>
<dbReference type="RefSeq" id="WP_103932412.1">
    <property type="nucleotide sequence ID" value="NZ_FNVA01000002.1"/>
</dbReference>
<evidence type="ECO:0000256" key="6">
    <source>
        <dbReference type="ARBA" id="ARBA00022741"/>
    </source>
</evidence>
<dbReference type="SMART" id="SM00843">
    <property type="entry name" value="Ftsk_gamma"/>
    <property type="match status" value="1"/>
</dbReference>
<dbReference type="GO" id="GO:0007059">
    <property type="term" value="P:chromosome segregation"/>
    <property type="evidence" value="ECO:0007669"/>
    <property type="project" value="UniProtKB-KW"/>
</dbReference>
<keyword evidence="20" id="KW-1185">Reference proteome</keyword>
<evidence type="ECO:0000256" key="5">
    <source>
        <dbReference type="ARBA" id="ARBA00022692"/>
    </source>
</evidence>
<dbReference type="EMBL" id="FNVA01000002">
    <property type="protein sequence ID" value="SEF96031.1"/>
    <property type="molecule type" value="Genomic_DNA"/>
</dbReference>
<keyword evidence="8 14" id="KW-0067">ATP-binding</keyword>
<keyword evidence="3" id="KW-1003">Cell membrane</keyword>
<keyword evidence="12" id="KW-0131">Cell cycle</keyword>
<dbReference type="PROSITE" id="PS50901">
    <property type="entry name" value="FTSK"/>
    <property type="match status" value="1"/>
</dbReference>
<evidence type="ECO:0000313" key="20">
    <source>
        <dbReference type="Proteomes" id="UP000236728"/>
    </source>
</evidence>
<reference evidence="19 20" key="1">
    <citation type="submission" date="2016-10" db="EMBL/GenBank/DDBJ databases">
        <authorList>
            <person name="de Groot N.N."/>
        </authorList>
    </citation>
    <scope>NUCLEOTIDE SEQUENCE [LARGE SCALE GENOMIC DNA]</scope>
    <source>
        <strain evidence="19 20">DSM 22489</strain>
    </source>
</reference>
<dbReference type="Gene3D" id="3.40.50.300">
    <property type="entry name" value="P-loop containing nucleotide triphosphate hydrolases"/>
    <property type="match status" value="1"/>
</dbReference>
<feature type="transmembrane region" description="Helical" evidence="17">
    <location>
        <begin position="71"/>
        <end position="88"/>
    </location>
</feature>
<evidence type="ECO:0000256" key="12">
    <source>
        <dbReference type="ARBA" id="ARBA00023306"/>
    </source>
</evidence>
<evidence type="ECO:0000256" key="16">
    <source>
        <dbReference type="SAM" id="MobiDB-lite"/>
    </source>
</evidence>
<dbReference type="Pfam" id="PF13491">
    <property type="entry name" value="FtsK_4TM"/>
    <property type="match status" value="1"/>
</dbReference>
<evidence type="ECO:0000256" key="2">
    <source>
        <dbReference type="ARBA" id="ARBA00006474"/>
    </source>
</evidence>
<dbReference type="GO" id="GO:0051301">
    <property type="term" value="P:cell division"/>
    <property type="evidence" value="ECO:0007669"/>
    <property type="project" value="UniProtKB-KW"/>
</dbReference>
<dbReference type="InterPro" id="IPR041027">
    <property type="entry name" value="FtsK_alpha"/>
</dbReference>
<feature type="coiled-coil region" evidence="15">
    <location>
        <begin position="641"/>
        <end position="668"/>
    </location>
</feature>
<feature type="binding site" evidence="14">
    <location>
        <begin position="589"/>
        <end position="596"/>
    </location>
    <ligand>
        <name>ATP</name>
        <dbReference type="ChEBI" id="CHEBI:30616"/>
    </ligand>
</feature>
<dbReference type="SMART" id="SM00382">
    <property type="entry name" value="AAA"/>
    <property type="match status" value="1"/>
</dbReference>
<comment type="subunit">
    <text evidence="13">Homohexamer. Forms a ring that surrounds DNA.</text>
</comment>
<evidence type="ECO:0000256" key="4">
    <source>
        <dbReference type="ARBA" id="ARBA00022618"/>
    </source>
</evidence>
<evidence type="ECO:0000256" key="17">
    <source>
        <dbReference type="SAM" id="Phobius"/>
    </source>
</evidence>
<sequence>MMPQRLLYSPTRNRRLNEMLGLVVLTTGALMLLALVTYNPVDPSFNTVGGGVGARPAHNWMGLLGSYGADLALQSFGVAVLFVPLVLVRTGIRWMRSRSAGPVRSKVVGGLLWMIFAPAAIALLPWHVEWRSALPIAGLLGSTLADGLIHVVNLPGAIAVCALMVLLSLYLSTSFLLTNANEWFTSHFAFIRWASDRWQAFRSNHRVEQFDEEEDQFQSRRERTAARARVRAQKEAIARRNSEGEDGASTSVLAGLFGWFGRRKAKLQDLSSDSEAAAVEPEAPNVWKSMPRTVLDTVASEDDEFALGLDDPNATDLPSTPPSMVAGAKLREMPRPGDIPFEGAETVSQVNDDNWLDRPERRTPPPMLNRVKPADVPEPPPARMPVPRAVAKAGPVPVPKPPMPSPTADIRDQNIAFGQRADANLQAVTMLAKSVRGYKLPPSTLLYRSDEHAPVRENELREEARVLVQKCAEFGVDGNVEQINPGPVVTTFEFRPDAGVKYSRVTGLADDLCLAMAAESILIERIAGKSTVGIQVPNRERETIWLRDVVESESFAKSKSKLAVAMGKDINGRIVTADLAAMPHVLIAGSTGSGKSVAINAMIMSVLLKSTPEQVRMILVDPKRVELGMYEGIPHLFTPIITEAKLAANALRNAVREMERRLKLLAANHVRNIDQFNKLFENGSEYLFEDVNQEPLPYIMIIIDELADLMMLDRANVEEAITRLAQMARAVGIHLVLATQRPSVDVITGLIKANVPTRMSFRLATKVDSRTIIDSNGAESLLGRGDMLYLPPGTSRLQRVHAPFVTEKEIAAVTKFWKDQGEAEYVEGFLEGPKDEGKGEDGGANDGDDNDPLYDDAVRLVYEFGKASTSLIQRRLRVGYGRAAHLIDMMERDGMVGPADGSKPREILKAKSFYSEVDGAMR</sequence>
<dbReference type="InterPro" id="IPR036388">
    <property type="entry name" value="WH-like_DNA-bd_sf"/>
</dbReference>
<feature type="region of interest" description="Disordered" evidence="16">
    <location>
        <begin position="355"/>
        <end position="382"/>
    </location>
</feature>
<proteinExistence type="inferred from homology"/>
<dbReference type="InterPro" id="IPR050206">
    <property type="entry name" value="FtsK/SpoIIIE/SftA"/>
</dbReference>
<evidence type="ECO:0000256" key="8">
    <source>
        <dbReference type="ARBA" id="ARBA00022840"/>
    </source>
</evidence>
<keyword evidence="11 17" id="KW-0472">Membrane</keyword>
<dbReference type="InterPro" id="IPR002543">
    <property type="entry name" value="FtsK_dom"/>
</dbReference>
<comment type="similarity">
    <text evidence="2">Belongs to the FtsK/SpoIIIE/SftA family.</text>
</comment>
<evidence type="ECO:0000256" key="7">
    <source>
        <dbReference type="ARBA" id="ARBA00022829"/>
    </source>
</evidence>
<dbReference type="PANTHER" id="PTHR22683">
    <property type="entry name" value="SPORULATION PROTEIN RELATED"/>
    <property type="match status" value="1"/>
</dbReference>
<keyword evidence="9 17" id="KW-1133">Transmembrane helix</keyword>
<evidence type="ECO:0000256" key="1">
    <source>
        <dbReference type="ARBA" id="ARBA00004651"/>
    </source>
</evidence>
<feature type="domain" description="FtsK" evidence="18">
    <location>
        <begin position="572"/>
        <end position="770"/>
    </location>
</feature>
<evidence type="ECO:0000256" key="11">
    <source>
        <dbReference type="ARBA" id="ARBA00023136"/>
    </source>
</evidence>
<evidence type="ECO:0000256" key="3">
    <source>
        <dbReference type="ARBA" id="ARBA00022475"/>
    </source>
</evidence>
<dbReference type="Gene3D" id="3.30.980.40">
    <property type="match status" value="1"/>
</dbReference>
<dbReference type="InterPro" id="IPR036390">
    <property type="entry name" value="WH_DNA-bd_sf"/>
</dbReference>
<gene>
    <name evidence="19" type="ORF">SAMN05421819_1487</name>
</gene>
<dbReference type="SUPFAM" id="SSF52540">
    <property type="entry name" value="P-loop containing nucleoside triphosphate hydrolases"/>
    <property type="match status" value="1"/>
</dbReference>